<dbReference type="KEGG" id="gni:GNIT_3276"/>
<dbReference type="Pfam" id="PF13591">
    <property type="entry name" value="MerR_2"/>
    <property type="match status" value="1"/>
</dbReference>
<reference evidence="1 2" key="1">
    <citation type="journal article" date="2011" name="J. Bacteriol.">
        <title>Complete genome sequence of seawater bacterium Glaciecola nitratireducens FR1064T.</title>
        <authorList>
            <person name="Bian F."/>
            <person name="Qin Q.L."/>
            <person name="Xie B.B."/>
            <person name="Shu Y.L."/>
            <person name="Zhang X.Y."/>
            <person name="Yu Y."/>
            <person name="Chen B."/>
            <person name="Chen X.L."/>
            <person name="Zhou B.C."/>
            <person name="Zhang Y.Z."/>
        </authorList>
    </citation>
    <scope>NUCLEOTIDE SEQUENCE [LARGE SCALE GENOMIC DNA]</scope>
    <source>
        <strain evidence="2">JCM 12485 / KCTC 12276 / FR1064</strain>
    </source>
</reference>
<dbReference type="Proteomes" id="UP000009282">
    <property type="component" value="Chromosome"/>
</dbReference>
<dbReference type="Gene3D" id="1.10.1660.10">
    <property type="match status" value="1"/>
</dbReference>
<dbReference type="RefSeq" id="WP_014110241.1">
    <property type="nucleotide sequence ID" value="NC_016041.1"/>
</dbReference>
<evidence type="ECO:0000313" key="1">
    <source>
        <dbReference type="EMBL" id="AEP31370.1"/>
    </source>
</evidence>
<dbReference type="STRING" id="1085623.GNIT_3276"/>
<protein>
    <recommendedName>
        <fullName evidence="3">Chaperone modulatory protein CbpM</fullName>
    </recommendedName>
</protein>
<dbReference type="HOGENOM" id="CLU_144710_3_1_6"/>
<name>G4QE96_GLANF</name>
<gene>
    <name evidence="1" type="ordered locus">GNIT_3276</name>
</gene>
<proteinExistence type="predicted"/>
<evidence type="ECO:0008006" key="3">
    <source>
        <dbReference type="Google" id="ProtNLM"/>
    </source>
</evidence>
<evidence type="ECO:0000313" key="2">
    <source>
        <dbReference type="Proteomes" id="UP000009282"/>
    </source>
</evidence>
<dbReference type="OrthoDB" id="5567704at2"/>
<dbReference type="AlphaFoldDB" id="G4QE96"/>
<sequence>MADVTLYIDIEELCENENIDQEVIVEVVEYGIAAPLRGETFSEWIFDLENAYWIKKAVKLNQQLLLDWVAISMVIDLMKEKETLLQENDQLRSRLNRLL</sequence>
<dbReference type="EMBL" id="CP003060">
    <property type="protein sequence ID" value="AEP31370.1"/>
    <property type="molecule type" value="Genomic_DNA"/>
</dbReference>
<organism evidence="1 2">
    <name type="scientific">Glaciecola nitratireducens (strain JCM 12485 / KCTC 12276 / FR1064)</name>
    <dbReference type="NCBI Taxonomy" id="1085623"/>
    <lineage>
        <taxon>Bacteria</taxon>
        <taxon>Pseudomonadati</taxon>
        <taxon>Pseudomonadota</taxon>
        <taxon>Gammaproteobacteria</taxon>
        <taxon>Alteromonadales</taxon>
        <taxon>Alteromonadaceae</taxon>
        <taxon>Brumicola</taxon>
    </lineage>
</organism>
<accession>G4QE96</accession>
<keyword evidence="2" id="KW-1185">Reference proteome</keyword>